<feature type="chain" id="PRO_5043148491" evidence="2">
    <location>
        <begin position="22"/>
        <end position="186"/>
    </location>
</feature>
<evidence type="ECO:0000256" key="1">
    <source>
        <dbReference type="SAM" id="MobiDB-lite"/>
    </source>
</evidence>
<feature type="region of interest" description="Disordered" evidence="1">
    <location>
        <begin position="103"/>
        <end position="149"/>
    </location>
</feature>
<dbReference type="Proteomes" id="UP000185674">
    <property type="component" value="Chromosome"/>
</dbReference>
<dbReference type="AlphaFoldDB" id="A0A1P8EK64"/>
<dbReference type="Proteomes" id="UP001256400">
    <property type="component" value="Chromosome"/>
</dbReference>
<evidence type="ECO:0000313" key="5">
    <source>
        <dbReference type="Proteomes" id="UP000185674"/>
    </source>
</evidence>
<evidence type="ECO:0000313" key="3">
    <source>
        <dbReference type="EMBL" id="APV36593.1"/>
    </source>
</evidence>
<name>A0A1P8EK64_9GAMM</name>
<feature type="compositionally biased region" description="Basic and acidic residues" evidence="1">
    <location>
        <begin position="103"/>
        <end position="144"/>
    </location>
</feature>
<feature type="signal peptide" evidence="2">
    <location>
        <begin position="1"/>
        <end position="21"/>
    </location>
</feature>
<dbReference type="EMBL" id="CP134206">
    <property type="protein sequence ID" value="WND06706.1"/>
    <property type="molecule type" value="Genomic_DNA"/>
</dbReference>
<proteinExistence type="predicted"/>
<evidence type="ECO:0000256" key="2">
    <source>
        <dbReference type="SAM" id="SignalP"/>
    </source>
</evidence>
<evidence type="ECO:0000313" key="4">
    <source>
        <dbReference type="EMBL" id="WND06706.1"/>
    </source>
</evidence>
<sequence length="186" mass="19268">MKMIKSAVLAVSVLASAGVFAGSAALNVGANAQVDSNGGLLGRVGSGVGNIVGTTLHTTRDIATTATGASLGVAGQAVHASRDIAVNATDRAFGVADRVTDRGERSVEQARYEEQRQREQARQYRAEQKARADSRWSNQKKERSNAGVKANTQVGVRVGSINANAGVDANVSPRNLGVQTQVGVGR</sequence>
<accession>A0A1P8EK64</accession>
<protein>
    <submittedName>
        <fullName evidence="3">Uncharacterized protein</fullName>
    </submittedName>
</protein>
<gene>
    <name evidence="3" type="ORF">BEN76_11425</name>
    <name evidence="4" type="ORF">RHP80_06055</name>
</gene>
<dbReference type="RefSeq" id="WP_055414890.1">
    <property type="nucleotide sequence ID" value="NZ_BKFD01000007.1"/>
</dbReference>
<dbReference type="eggNOG" id="ENOG50315TQ">
    <property type="taxonomic scope" value="Bacteria"/>
</dbReference>
<dbReference type="EMBL" id="CP016896">
    <property type="protein sequence ID" value="APV36593.1"/>
    <property type="molecule type" value="Genomic_DNA"/>
</dbReference>
<dbReference type="KEGG" id="asol:BEN76_11425"/>
<organism evidence="3 5">
    <name type="scientific">Acinetobacter soli</name>
    <dbReference type="NCBI Taxonomy" id="487316"/>
    <lineage>
        <taxon>Bacteria</taxon>
        <taxon>Pseudomonadati</taxon>
        <taxon>Pseudomonadota</taxon>
        <taxon>Gammaproteobacteria</taxon>
        <taxon>Moraxellales</taxon>
        <taxon>Moraxellaceae</taxon>
        <taxon>Acinetobacter</taxon>
    </lineage>
</organism>
<reference evidence="4" key="2">
    <citation type="submission" date="2023-09" db="EMBL/GenBank/DDBJ databases">
        <title>Acinetobacter soli.</title>
        <authorList>
            <person name="Kim B."/>
            <person name="Kim D."/>
            <person name="Park D."/>
        </authorList>
    </citation>
    <scope>NUCLEOTIDE SEQUENCE</scope>
    <source>
        <strain evidence="4">2023.05</strain>
    </source>
</reference>
<reference evidence="3 5" key="1">
    <citation type="submission" date="2016-08" db="EMBL/GenBank/DDBJ databases">
        <title>Complete genome sequence of Acinetobacter baylyi strain GFJ2.</title>
        <authorList>
            <person name="Tabata M."/>
            <person name="Kuboki S."/>
            <person name="Gibu N."/>
            <person name="Kinouchi Y."/>
            <person name="Vangnai A."/>
            <person name="Kasai D."/>
            <person name="Fukuda M."/>
        </authorList>
    </citation>
    <scope>NUCLEOTIDE SEQUENCE [LARGE SCALE GENOMIC DNA]</scope>
    <source>
        <strain evidence="3 5">GFJ2</strain>
    </source>
</reference>
<keyword evidence="2" id="KW-0732">Signal</keyword>